<dbReference type="AlphaFoldDB" id="A0A061QP23"/>
<evidence type="ECO:0000256" key="1">
    <source>
        <dbReference type="SAM" id="MobiDB-lite"/>
    </source>
</evidence>
<organism evidence="2">
    <name type="scientific">Tetraselmis sp. GSL018</name>
    <dbReference type="NCBI Taxonomy" id="582737"/>
    <lineage>
        <taxon>Eukaryota</taxon>
        <taxon>Viridiplantae</taxon>
        <taxon>Chlorophyta</taxon>
        <taxon>core chlorophytes</taxon>
        <taxon>Chlorodendrophyceae</taxon>
        <taxon>Chlorodendrales</taxon>
        <taxon>Chlorodendraceae</taxon>
        <taxon>Tetraselmis</taxon>
    </lineage>
</organism>
<feature type="region of interest" description="Disordered" evidence="1">
    <location>
        <begin position="51"/>
        <end position="81"/>
    </location>
</feature>
<reference evidence="2" key="1">
    <citation type="submission" date="2014-05" db="EMBL/GenBank/DDBJ databases">
        <title>The transcriptome of the halophilic microalga Tetraselmis sp. GSL018 isolated from the Great Salt Lake, Utah.</title>
        <authorList>
            <person name="Jinkerson R.E."/>
            <person name="D'Adamo S."/>
            <person name="Posewitz M.C."/>
        </authorList>
    </citation>
    <scope>NUCLEOTIDE SEQUENCE</scope>
    <source>
        <strain evidence="2">GSL018</strain>
    </source>
</reference>
<gene>
    <name evidence="2" type="ORF">TSPGSL018_23414</name>
</gene>
<name>A0A061QP23_9CHLO</name>
<evidence type="ECO:0000313" key="2">
    <source>
        <dbReference type="EMBL" id="JAC62422.1"/>
    </source>
</evidence>
<feature type="non-terminal residue" evidence="2">
    <location>
        <position position="94"/>
    </location>
</feature>
<proteinExistence type="predicted"/>
<dbReference type="EMBL" id="GBEZ01024579">
    <property type="protein sequence ID" value="JAC62422.1"/>
    <property type="molecule type" value="Transcribed_RNA"/>
</dbReference>
<accession>A0A061QP23</accession>
<protein>
    <submittedName>
        <fullName evidence="2">Uncharacterized protein</fullName>
    </submittedName>
</protein>
<sequence>PPFPLLSWTIWQQEVAAWGRWVFLLSGSAKELSITREGAVAGVDWSHSLGHSPFPEPSLSKDNELPKQGVASHAPLQGQGNRVLPTENIAFGKV</sequence>
<feature type="non-terminal residue" evidence="2">
    <location>
        <position position="1"/>
    </location>
</feature>